<protein>
    <recommendedName>
        <fullName evidence="3">F-box domain-containing protein</fullName>
    </recommendedName>
</protein>
<dbReference type="Proteomes" id="UP000184267">
    <property type="component" value="Unassembled WGS sequence"/>
</dbReference>
<reference evidence="1 2" key="1">
    <citation type="submission" date="2016-10" db="EMBL/GenBank/DDBJ databases">
        <title>Genome sequence of the basidiomycete white-rot fungus Trametes pubescens.</title>
        <authorList>
            <person name="Makela M.R."/>
            <person name="Granchi Z."/>
            <person name="Peng M."/>
            <person name="De Vries R.P."/>
            <person name="Grigoriev I."/>
            <person name="Riley R."/>
            <person name="Hilden K."/>
        </authorList>
    </citation>
    <scope>NUCLEOTIDE SEQUENCE [LARGE SCALE GENOMIC DNA]</scope>
    <source>
        <strain evidence="1 2">FBCC735</strain>
    </source>
</reference>
<evidence type="ECO:0008006" key="3">
    <source>
        <dbReference type="Google" id="ProtNLM"/>
    </source>
</evidence>
<name>A0A1M2W4R5_TRAPU</name>
<evidence type="ECO:0000313" key="1">
    <source>
        <dbReference type="EMBL" id="OJT14848.1"/>
    </source>
</evidence>
<dbReference type="OrthoDB" id="2795237at2759"/>
<sequence length="350" mass="38718">MRVVTRKQHLDFEAAQAAPLQAGKRLRVPSDLDALAALVTLNPAHGAFVDTLDILIRSTFRMTTLRRSLTLLPNLTDLILIAPRIRSSSALHGVYLPQLQYFRTDLPHVILVNFLTVHPAIVDLDLVGNGEHGGALQCPLQTVNLGGVRNLHGPAPCVVLLASQGLVRLTMQLDGSASSSSVPLRTIAPPLFDLHTLILDIQDDDFDILESIAIACPRVRKLKLSEKALYKIQQNRRSQARRAYNNAYAWSKALKKLPELEELLLRTSTSLVRRPASWKDEHAVVTTWVNGRARMPSRAPLKPHPMLYHIGIWYGSGPFGGGCVTHWSKPSGTWERTVSILNAPAHLPFI</sequence>
<evidence type="ECO:0000313" key="2">
    <source>
        <dbReference type="Proteomes" id="UP000184267"/>
    </source>
</evidence>
<dbReference type="SUPFAM" id="SSF52047">
    <property type="entry name" value="RNI-like"/>
    <property type="match status" value="1"/>
</dbReference>
<accession>A0A1M2W4R5</accession>
<proteinExistence type="predicted"/>
<dbReference type="EMBL" id="MNAD01000233">
    <property type="protein sequence ID" value="OJT14848.1"/>
    <property type="molecule type" value="Genomic_DNA"/>
</dbReference>
<dbReference type="OMA" id="LYHIGIW"/>
<comment type="caution">
    <text evidence="1">The sequence shown here is derived from an EMBL/GenBank/DDBJ whole genome shotgun (WGS) entry which is preliminary data.</text>
</comment>
<gene>
    <name evidence="1" type="ORF">TRAPUB_8591</name>
</gene>
<dbReference type="AlphaFoldDB" id="A0A1M2W4R5"/>
<organism evidence="1 2">
    <name type="scientific">Trametes pubescens</name>
    <name type="common">White-rot fungus</name>
    <dbReference type="NCBI Taxonomy" id="154538"/>
    <lineage>
        <taxon>Eukaryota</taxon>
        <taxon>Fungi</taxon>
        <taxon>Dikarya</taxon>
        <taxon>Basidiomycota</taxon>
        <taxon>Agaricomycotina</taxon>
        <taxon>Agaricomycetes</taxon>
        <taxon>Polyporales</taxon>
        <taxon>Polyporaceae</taxon>
        <taxon>Trametes</taxon>
    </lineage>
</organism>
<keyword evidence="2" id="KW-1185">Reference proteome</keyword>